<keyword evidence="2" id="KW-1185">Reference proteome</keyword>
<proteinExistence type="predicted"/>
<evidence type="ECO:0000313" key="1">
    <source>
        <dbReference type="EMBL" id="KAJ9644132.1"/>
    </source>
</evidence>
<sequence>MFKAFRAELDEHQDRRERVIKASRDITAASKKIGIYTSLPLPPPHAQPGKANISQRPEAQCAHPRIHHKVHRPHWQVIRERFSTISADLQSINGWRYARNITGGIQEFMESLSFQYYLEKQQLITFDNAKGMLKELGGEGGPVELTADDYVLGVFDMVGELMRFAITAMATSGGLPGGESRGATQPIPQKRVKVEQTEGDMDVDGKPDEEDGGVKLAQRSQPQRNVLSDLRELRTCLEMLDIPPGPPFPRDVDKKMEVMKTCVEKVENGLYGLVVRGRERPKGWMPDLEGRKEEIESF</sequence>
<dbReference type="EMBL" id="JAPDRP010000010">
    <property type="protein sequence ID" value="KAJ9644132.1"/>
    <property type="molecule type" value="Genomic_DNA"/>
</dbReference>
<name>A0ACC2ZA59_9PEZI</name>
<gene>
    <name evidence="1" type="ORF">H2199_004000</name>
</gene>
<comment type="caution">
    <text evidence="1">The sequence shown here is derived from an EMBL/GenBank/DDBJ whole genome shotgun (WGS) entry which is preliminary data.</text>
</comment>
<dbReference type="Proteomes" id="UP001172680">
    <property type="component" value="Unassembled WGS sequence"/>
</dbReference>
<accession>A0ACC2ZA59</accession>
<evidence type="ECO:0000313" key="2">
    <source>
        <dbReference type="Proteomes" id="UP001172680"/>
    </source>
</evidence>
<protein>
    <submittedName>
        <fullName evidence="1">Uncharacterized protein</fullName>
    </submittedName>
</protein>
<organism evidence="1 2">
    <name type="scientific">Coniosporium tulheliwenetii</name>
    <dbReference type="NCBI Taxonomy" id="3383036"/>
    <lineage>
        <taxon>Eukaryota</taxon>
        <taxon>Fungi</taxon>
        <taxon>Dikarya</taxon>
        <taxon>Ascomycota</taxon>
        <taxon>Pezizomycotina</taxon>
        <taxon>Dothideomycetes</taxon>
        <taxon>Dothideomycetes incertae sedis</taxon>
        <taxon>Coniosporium</taxon>
    </lineage>
</organism>
<reference evidence="1" key="1">
    <citation type="submission" date="2022-10" db="EMBL/GenBank/DDBJ databases">
        <title>Culturing micro-colonial fungi from biological soil crusts in the Mojave desert and describing Neophaeococcomyces mojavensis, and introducing the new genera and species Taxawa tesnikishii.</title>
        <authorList>
            <person name="Kurbessoian T."/>
            <person name="Stajich J.E."/>
        </authorList>
    </citation>
    <scope>NUCLEOTIDE SEQUENCE</scope>
    <source>
        <strain evidence="1">JES_115</strain>
    </source>
</reference>